<dbReference type="Pfam" id="PF01734">
    <property type="entry name" value="Patatin"/>
    <property type="match status" value="1"/>
</dbReference>
<keyword evidence="9" id="KW-0812">Transmembrane</keyword>
<feature type="short sequence motif" description="GXGXXG" evidence="8">
    <location>
        <begin position="730"/>
        <end position="735"/>
    </location>
</feature>
<keyword evidence="6 8" id="KW-0443">Lipid metabolism</keyword>
<evidence type="ECO:0000256" key="7">
    <source>
        <dbReference type="PROSITE-ProRule" id="PRU00175"/>
    </source>
</evidence>
<gene>
    <name evidence="12" type="ORF">BDV38DRAFT_288006</name>
</gene>
<evidence type="ECO:0000256" key="3">
    <source>
        <dbReference type="ARBA" id="ARBA00022801"/>
    </source>
</evidence>
<evidence type="ECO:0000256" key="4">
    <source>
        <dbReference type="ARBA" id="ARBA00022833"/>
    </source>
</evidence>
<feature type="short sequence motif" description="GXSXG" evidence="8">
    <location>
        <begin position="764"/>
        <end position="768"/>
    </location>
</feature>
<evidence type="ECO:0000256" key="5">
    <source>
        <dbReference type="ARBA" id="ARBA00022963"/>
    </source>
</evidence>
<dbReference type="InterPro" id="IPR016035">
    <property type="entry name" value="Acyl_Trfase/lysoPLipase"/>
</dbReference>
<feature type="domain" description="PNPLA" evidence="11">
    <location>
        <begin position="726"/>
        <end position="935"/>
    </location>
</feature>
<sequence>MKPRQLPDPLPPSAQDLNENMKSIVESVPTAVITKPIGVPTMVTEGIEALATAAAHIPGIHPVLDSIPESISIGTQQLCIGFSSNRTECHPLPANISTTLPAPVESILGDTFERLQHFEDLAAGRVLGSARPAVLVGLCLVLINMFVTIFFTVGLWSSYKWVKWAVMVMSSAGCLGCFIVSTIFVLGLQSAIQKVIQSSLPLIVAVDEGPAGKYSVGAIAVSAWDIATGTAVKKSGINSSLISCASCSMRPKRQQSWFQFVTEEVGASLIYDPNCLPQLIHLTDAPHRRHPALVSFLGRGKKDRALRSLFADNPSNSISTFGFRLRVDHRTLYSGRPILFTDGDPNQSPQPPDIGGLAGVEKIPIAWASSSGAQVVDTMVTRFLLPASHVVCIFAEDIGGLVGVQALLRRWIAIGPQATQPALRPRLLVVVETKEVTSGDEPLGDPHLAGVLAPPPDAPEVFAGIHMLYVSSASVLSDEARYRPLKEELFKALDVMERDRSECGLHFSAAHLPGLLEKAIRHTAQAHDRTFNLIETARPPPRPLEWTFHIGHFLRQGNKVAVEAQDIIISSSLMLDAFPPNMHEFHPIDLFRQRYRQPCLDALKPVVGGAAAVHRVQSLESRVIDSHIDMINRGASALDLHQGQQEQHRLVFQSLFSNQTCLGCLLSSPQHSLACGHALCDACVERYGQPPPREESTYILEACPLCQQPCLTSIVLLPRTAAVRALTVDGGGIRGIVSLQILLTLQNLLGPHCPLPDLIDVAFGTSAGGYIVLDIFAMRKSVFHCFEAFQRLLFGFFSSQQHGCRFLSWPRQIIRGVTNRGLYDTNQVESLLRTHYSCTRRLFGPDVPTSTKIAVTTTTQHGPVILTNYKPAVHRPETAGYREFIAHTPDEEPLLWQCARATSAVPGLFRPFALAALGDCWDGGLRHNMPAELFQVELQHLWPWRPPLGCLLSIGTGVRDRARLERSTTTPLSGTAPHEHFLRPVLSSFMDSMDGAAAWLRFWNQADRSVRDASTRLDVLLTGPEPLLNAAHRMDDLIQQTIKQGVGDHGRQSLIRLLAQSLFFELTSAPHSENDGASYRCTGSIRCRVPGQTFLGALRRLDTSRKEYVLGSRPLGMSVTEGSICPGCSRYCVPVRFSVSNMDDKIALSIRLADGQQYSIGGFPHPVRWFMHRQGLTPMYGFAGDGVNTRDDCQTCTKRILRRQGLRITQLQARRKLRIAHAIQHAT</sequence>
<organism evidence="12 13">
    <name type="scientific">Aspergillus pseudotamarii</name>
    <dbReference type="NCBI Taxonomy" id="132259"/>
    <lineage>
        <taxon>Eukaryota</taxon>
        <taxon>Fungi</taxon>
        <taxon>Dikarya</taxon>
        <taxon>Ascomycota</taxon>
        <taxon>Pezizomycotina</taxon>
        <taxon>Eurotiomycetes</taxon>
        <taxon>Eurotiomycetidae</taxon>
        <taxon>Eurotiales</taxon>
        <taxon>Aspergillaceae</taxon>
        <taxon>Aspergillus</taxon>
        <taxon>Aspergillus subgen. Circumdati</taxon>
    </lineage>
</organism>
<dbReference type="PROSITE" id="PS50089">
    <property type="entry name" value="ZF_RING_2"/>
    <property type="match status" value="1"/>
</dbReference>
<keyword evidence="9" id="KW-1133">Transmembrane helix</keyword>
<feature type="domain" description="RING-type" evidence="10">
    <location>
        <begin position="661"/>
        <end position="707"/>
    </location>
</feature>
<dbReference type="OrthoDB" id="194358at2759"/>
<dbReference type="GO" id="GO:0008270">
    <property type="term" value="F:zinc ion binding"/>
    <property type="evidence" value="ECO:0007669"/>
    <property type="project" value="UniProtKB-KW"/>
</dbReference>
<keyword evidence="3 8" id="KW-0378">Hydrolase</keyword>
<evidence type="ECO:0000259" key="11">
    <source>
        <dbReference type="PROSITE" id="PS51635"/>
    </source>
</evidence>
<keyword evidence="9" id="KW-0472">Membrane</keyword>
<dbReference type="PROSITE" id="PS51635">
    <property type="entry name" value="PNPLA"/>
    <property type="match status" value="1"/>
</dbReference>
<keyword evidence="4" id="KW-0862">Zinc</keyword>
<dbReference type="Gene3D" id="3.40.1090.10">
    <property type="entry name" value="Cytosolic phospholipase A2 catalytic domain"/>
    <property type="match status" value="1"/>
</dbReference>
<proteinExistence type="predicted"/>
<name>A0A5N6SEP8_ASPPS</name>
<dbReference type="InterPro" id="IPR017907">
    <property type="entry name" value="Znf_RING_CS"/>
</dbReference>
<dbReference type="EMBL" id="ML743639">
    <property type="protein sequence ID" value="KAE8132161.1"/>
    <property type="molecule type" value="Genomic_DNA"/>
</dbReference>
<feature type="transmembrane region" description="Helical" evidence="9">
    <location>
        <begin position="164"/>
        <end position="188"/>
    </location>
</feature>
<keyword evidence="5 8" id="KW-0442">Lipid degradation</keyword>
<keyword evidence="1" id="KW-0479">Metal-binding</keyword>
<evidence type="ECO:0000256" key="8">
    <source>
        <dbReference type="PROSITE-ProRule" id="PRU01161"/>
    </source>
</evidence>
<evidence type="ECO:0000256" key="1">
    <source>
        <dbReference type="ARBA" id="ARBA00022723"/>
    </source>
</evidence>
<evidence type="ECO:0000256" key="9">
    <source>
        <dbReference type="SAM" id="Phobius"/>
    </source>
</evidence>
<evidence type="ECO:0000256" key="6">
    <source>
        <dbReference type="ARBA" id="ARBA00023098"/>
    </source>
</evidence>
<dbReference type="InterPro" id="IPR001841">
    <property type="entry name" value="Znf_RING"/>
</dbReference>
<dbReference type="GO" id="GO:0016020">
    <property type="term" value="C:membrane"/>
    <property type="evidence" value="ECO:0007669"/>
    <property type="project" value="TreeGrafter"/>
</dbReference>
<keyword evidence="2 7" id="KW-0863">Zinc-finger</keyword>
<accession>A0A5N6SEP8</accession>
<keyword evidence="13" id="KW-1185">Reference proteome</keyword>
<reference evidence="12 13" key="1">
    <citation type="submission" date="2019-04" db="EMBL/GenBank/DDBJ databases">
        <title>Friends and foes A comparative genomics study of 23 Aspergillus species from section Flavi.</title>
        <authorList>
            <consortium name="DOE Joint Genome Institute"/>
            <person name="Kjaerbolling I."/>
            <person name="Vesth T."/>
            <person name="Frisvad J.C."/>
            <person name="Nybo J.L."/>
            <person name="Theobald S."/>
            <person name="Kildgaard S."/>
            <person name="Isbrandt T."/>
            <person name="Kuo A."/>
            <person name="Sato A."/>
            <person name="Lyhne E.K."/>
            <person name="Kogle M.E."/>
            <person name="Wiebenga A."/>
            <person name="Kun R.S."/>
            <person name="Lubbers R.J."/>
            <person name="Makela M.R."/>
            <person name="Barry K."/>
            <person name="Chovatia M."/>
            <person name="Clum A."/>
            <person name="Daum C."/>
            <person name="Haridas S."/>
            <person name="He G."/>
            <person name="LaButti K."/>
            <person name="Lipzen A."/>
            <person name="Mondo S."/>
            <person name="Riley R."/>
            <person name="Salamov A."/>
            <person name="Simmons B.A."/>
            <person name="Magnuson J.K."/>
            <person name="Henrissat B."/>
            <person name="Mortensen U.H."/>
            <person name="Larsen T.O."/>
            <person name="Devries R.P."/>
            <person name="Grigoriev I.V."/>
            <person name="Machida M."/>
            <person name="Baker S.E."/>
            <person name="Andersen M.R."/>
        </authorList>
    </citation>
    <scope>NUCLEOTIDE SEQUENCE [LARGE SCALE GENOMIC DNA]</scope>
    <source>
        <strain evidence="12 13">CBS 117625</strain>
    </source>
</reference>
<evidence type="ECO:0000259" key="10">
    <source>
        <dbReference type="PROSITE" id="PS50089"/>
    </source>
</evidence>
<dbReference type="GO" id="GO:0016042">
    <property type="term" value="P:lipid catabolic process"/>
    <property type="evidence" value="ECO:0007669"/>
    <property type="project" value="UniProtKB-UniRule"/>
</dbReference>
<dbReference type="PROSITE" id="PS00518">
    <property type="entry name" value="ZF_RING_1"/>
    <property type="match status" value="1"/>
</dbReference>
<dbReference type="Proteomes" id="UP000325672">
    <property type="component" value="Unassembled WGS sequence"/>
</dbReference>
<dbReference type="GO" id="GO:0019369">
    <property type="term" value="P:arachidonate metabolic process"/>
    <property type="evidence" value="ECO:0007669"/>
    <property type="project" value="TreeGrafter"/>
</dbReference>
<protein>
    <submittedName>
        <fullName evidence="12">Uncharacterized protein</fullName>
    </submittedName>
</protein>
<dbReference type="InterPro" id="IPR002641">
    <property type="entry name" value="PNPLA_dom"/>
</dbReference>
<dbReference type="PANTHER" id="PTHR24185">
    <property type="entry name" value="CALCIUM-INDEPENDENT PHOSPHOLIPASE A2-GAMMA"/>
    <property type="match status" value="1"/>
</dbReference>
<feature type="transmembrane region" description="Helical" evidence="9">
    <location>
        <begin position="133"/>
        <end position="158"/>
    </location>
</feature>
<dbReference type="AlphaFoldDB" id="A0A5N6SEP8"/>
<dbReference type="GO" id="GO:0047499">
    <property type="term" value="F:calcium-independent phospholipase A2 activity"/>
    <property type="evidence" value="ECO:0007669"/>
    <property type="project" value="TreeGrafter"/>
</dbReference>
<dbReference type="CDD" id="cd07199">
    <property type="entry name" value="Pat17_PNPLA8_PNPLA9_like"/>
    <property type="match status" value="1"/>
</dbReference>
<dbReference type="GeneID" id="43645180"/>
<dbReference type="GO" id="GO:0046486">
    <property type="term" value="P:glycerolipid metabolic process"/>
    <property type="evidence" value="ECO:0007669"/>
    <property type="project" value="UniProtKB-ARBA"/>
</dbReference>
<feature type="short sequence motif" description="DGA/G" evidence="8">
    <location>
        <begin position="922"/>
        <end position="924"/>
    </location>
</feature>
<evidence type="ECO:0000313" key="13">
    <source>
        <dbReference type="Proteomes" id="UP000325672"/>
    </source>
</evidence>
<dbReference type="PANTHER" id="PTHR24185:SF1">
    <property type="entry name" value="CALCIUM-INDEPENDENT PHOSPHOLIPASE A2-GAMMA"/>
    <property type="match status" value="1"/>
</dbReference>
<feature type="active site" description="Proton acceptor" evidence="8">
    <location>
        <position position="922"/>
    </location>
</feature>
<evidence type="ECO:0000313" key="12">
    <source>
        <dbReference type="EMBL" id="KAE8132161.1"/>
    </source>
</evidence>
<evidence type="ECO:0000256" key="2">
    <source>
        <dbReference type="ARBA" id="ARBA00022771"/>
    </source>
</evidence>
<dbReference type="SUPFAM" id="SSF52151">
    <property type="entry name" value="FabD/lysophospholipase-like"/>
    <property type="match status" value="1"/>
</dbReference>
<feature type="active site" description="Nucleophile" evidence="8">
    <location>
        <position position="766"/>
    </location>
</feature>
<dbReference type="RefSeq" id="XP_031908224.1">
    <property type="nucleotide sequence ID" value="XM_032060970.1"/>
</dbReference>